<gene>
    <name evidence="2" type="ORF">CLV93_11280</name>
    <name evidence="1" type="ORF">JCM18694_25930</name>
</gene>
<dbReference type="RefSeq" id="WP_106543543.1">
    <property type="nucleotide sequence ID" value="NZ_BLAU01000001.1"/>
</dbReference>
<comment type="caution">
    <text evidence="2">The sequence shown here is derived from an EMBL/GenBank/DDBJ whole genome shotgun (WGS) entry which is preliminary data.</text>
</comment>
<dbReference type="EMBL" id="PYGC01000012">
    <property type="protein sequence ID" value="PSK80945.1"/>
    <property type="molecule type" value="Genomic_DNA"/>
</dbReference>
<reference evidence="1 4" key="2">
    <citation type="submission" date="2019-10" db="EMBL/GenBank/DDBJ databases">
        <title>Prolixibacter strains distinguished by the presence of nitrate reductase genes were adept at nitrate-dependent anaerobic corrosion of metallic iron and carbon steel.</title>
        <authorList>
            <person name="Iino T."/>
            <person name="Shono N."/>
            <person name="Ito K."/>
            <person name="Nakamura R."/>
            <person name="Sueoka K."/>
            <person name="Harayama S."/>
            <person name="Ohkuma M."/>
        </authorList>
    </citation>
    <scope>NUCLEOTIDE SEQUENCE [LARGE SCALE GENOMIC DNA]</scope>
    <source>
        <strain evidence="1 4">MIC1-1</strain>
    </source>
</reference>
<dbReference type="GO" id="GO:0016874">
    <property type="term" value="F:ligase activity"/>
    <property type="evidence" value="ECO:0007669"/>
    <property type="project" value="UniProtKB-KW"/>
</dbReference>
<dbReference type="OrthoDB" id="7065106at2"/>
<evidence type="ECO:0000313" key="2">
    <source>
        <dbReference type="EMBL" id="PSK80945.1"/>
    </source>
</evidence>
<keyword evidence="4" id="KW-1185">Reference proteome</keyword>
<accession>A0A2P8C7K6</accession>
<dbReference type="Pfam" id="PF13563">
    <property type="entry name" value="2_5_RNA_ligase2"/>
    <property type="match status" value="1"/>
</dbReference>
<evidence type="ECO:0000313" key="4">
    <source>
        <dbReference type="Proteomes" id="UP000396862"/>
    </source>
</evidence>
<protein>
    <submittedName>
        <fullName evidence="2">2'-5' RNA ligase superfamily protein</fullName>
    </submittedName>
</protein>
<proteinExistence type="predicted"/>
<dbReference type="AlphaFoldDB" id="A0A2P8C7K6"/>
<dbReference type="Gene3D" id="3.90.1140.10">
    <property type="entry name" value="Cyclic phosphodiesterase"/>
    <property type="match status" value="1"/>
</dbReference>
<dbReference type="Proteomes" id="UP000396862">
    <property type="component" value="Unassembled WGS sequence"/>
</dbReference>
<keyword evidence="2" id="KW-0436">Ligase</keyword>
<organism evidence="2 3">
    <name type="scientific">Prolixibacter denitrificans</name>
    <dbReference type="NCBI Taxonomy" id="1541063"/>
    <lineage>
        <taxon>Bacteria</taxon>
        <taxon>Pseudomonadati</taxon>
        <taxon>Bacteroidota</taxon>
        <taxon>Bacteroidia</taxon>
        <taxon>Marinilabiliales</taxon>
        <taxon>Prolixibacteraceae</taxon>
        <taxon>Prolixibacter</taxon>
    </lineage>
</organism>
<dbReference type="EMBL" id="BLAU01000001">
    <property type="protein sequence ID" value="GET22347.1"/>
    <property type="molecule type" value="Genomic_DNA"/>
</dbReference>
<sequence>MALGVLSYPQLQADDYDRIQEFRKANDELYYSVAEPHFPFVFPVSGIDQKAFIAEIESKSRGVKAIDFEIKCATINKDAVLDYFHLLLVPDEGYSKIVRLHDKLYSNLLFDELRLDIDYIPHIGIANSQDPLKVKGWVDEWNQKEFSIKGKITTLTIVDYTDNILTDLQEIELI</sequence>
<reference evidence="2 3" key="1">
    <citation type="submission" date="2018-03" db="EMBL/GenBank/DDBJ databases">
        <title>Genomic Encyclopedia of Archaeal and Bacterial Type Strains, Phase II (KMG-II): from individual species to whole genera.</title>
        <authorList>
            <person name="Goeker M."/>
        </authorList>
    </citation>
    <scope>NUCLEOTIDE SEQUENCE [LARGE SCALE GENOMIC DNA]</scope>
    <source>
        <strain evidence="2 3">DSM 27267</strain>
    </source>
</reference>
<dbReference type="Proteomes" id="UP000240621">
    <property type="component" value="Unassembled WGS sequence"/>
</dbReference>
<evidence type="ECO:0000313" key="3">
    <source>
        <dbReference type="Proteomes" id="UP000240621"/>
    </source>
</evidence>
<name>A0A2P8C7K6_9BACT</name>
<evidence type="ECO:0000313" key="1">
    <source>
        <dbReference type="EMBL" id="GET22347.1"/>
    </source>
</evidence>